<evidence type="ECO:0000259" key="4">
    <source>
        <dbReference type="PROSITE" id="PS01124"/>
    </source>
</evidence>
<dbReference type="InterPro" id="IPR018062">
    <property type="entry name" value="HTH_AraC-typ_CS"/>
</dbReference>
<dbReference type="PROSITE" id="PS01124">
    <property type="entry name" value="HTH_ARAC_FAMILY_2"/>
    <property type="match status" value="1"/>
</dbReference>
<dbReference type="InterPro" id="IPR018060">
    <property type="entry name" value="HTH_AraC"/>
</dbReference>
<dbReference type="Pfam" id="PF12833">
    <property type="entry name" value="HTH_18"/>
    <property type="match status" value="1"/>
</dbReference>
<evidence type="ECO:0000256" key="1">
    <source>
        <dbReference type="ARBA" id="ARBA00023015"/>
    </source>
</evidence>
<dbReference type="RefSeq" id="WP_072914375.1">
    <property type="nucleotide sequence ID" value="NZ_FRAR01000016.1"/>
</dbReference>
<dbReference type="PANTHER" id="PTHR47504:SF5">
    <property type="entry name" value="RIGHT ORIGIN-BINDING PROTEIN"/>
    <property type="match status" value="1"/>
</dbReference>
<protein>
    <submittedName>
        <fullName evidence="5">AraC family transcriptional regulator</fullName>
    </submittedName>
</protein>
<evidence type="ECO:0000313" key="6">
    <source>
        <dbReference type="Proteomes" id="UP000183997"/>
    </source>
</evidence>
<sequence length="134" mass="15632">MDHKLQIQNSIDYIEKHLCESITLNEIAKQSHFSEFHFQRLFRKAVGVSVMEYVRKMRLSEAAKELAETDEKITNIAFKYQFSSEESFSRAFKRLYGSSPRDYRYTLGRYADRRKTNAAKKGSNSITTTLCRAA</sequence>
<dbReference type="PRINTS" id="PR00032">
    <property type="entry name" value="HTHARAC"/>
</dbReference>
<dbReference type="GO" id="GO:0043565">
    <property type="term" value="F:sequence-specific DNA binding"/>
    <property type="evidence" value="ECO:0007669"/>
    <property type="project" value="InterPro"/>
</dbReference>
<dbReference type="PANTHER" id="PTHR47504">
    <property type="entry name" value="RIGHT ORIGIN-BINDING PROTEIN"/>
    <property type="match status" value="1"/>
</dbReference>
<dbReference type="PROSITE" id="PS00041">
    <property type="entry name" value="HTH_ARAC_FAMILY_1"/>
    <property type="match status" value="1"/>
</dbReference>
<keyword evidence="2" id="KW-0238">DNA-binding</keyword>
<dbReference type="InterPro" id="IPR050959">
    <property type="entry name" value="MarA-like"/>
</dbReference>
<dbReference type="STRING" id="1121421.SAMN02745123_02283"/>
<feature type="domain" description="HTH araC/xylS-type" evidence="4">
    <location>
        <begin position="8"/>
        <end position="106"/>
    </location>
</feature>
<evidence type="ECO:0000256" key="2">
    <source>
        <dbReference type="ARBA" id="ARBA00023125"/>
    </source>
</evidence>
<name>A0A1M6TDN0_9FIRM</name>
<dbReference type="InterPro" id="IPR020449">
    <property type="entry name" value="Tscrpt_reg_AraC-type_HTH"/>
</dbReference>
<dbReference type="GO" id="GO:0003700">
    <property type="term" value="F:DNA-binding transcription factor activity"/>
    <property type="evidence" value="ECO:0007669"/>
    <property type="project" value="InterPro"/>
</dbReference>
<dbReference type="SUPFAM" id="SSF46689">
    <property type="entry name" value="Homeodomain-like"/>
    <property type="match status" value="2"/>
</dbReference>
<dbReference type="SMART" id="SM00342">
    <property type="entry name" value="HTH_ARAC"/>
    <property type="match status" value="1"/>
</dbReference>
<reference evidence="6" key="1">
    <citation type="submission" date="2016-11" db="EMBL/GenBank/DDBJ databases">
        <authorList>
            <person name="Varghese N."/>
            <person name="Submissions S."/>
        </authorList>
    </citation>
    <scope>NUCLEOTIDE SEQUENCE [LARGE SCALE GENOMIC DNA]</scope>
    <source>
        <strain evidence="6">DSM 10349</strain>
    </source>
</reference>
<gene>
    <name evidence="5" type="ORF">SAMN02745123_02283</name>
</gene>
<dbReference type="AlphaFoldDB" id="A0A1M6TDN0"/>
<dbReference type="OrthoDB" id="9801721at2"/>
<evidence type="ECO:0000256" key="3">
    <source>
        <dbReference type="ARBA" id="ARBA00023163"/>
    </source>
</evidence>
<keyword evidence="1" id="KW-0805">Transcription regulation</keyword>
<dbReference type="InterPro" id="IPR009057">
    <property type="entry name" value="Homeodomain-like_sf"/>
</dbReference>
<accession>A0A1M6TDN0</accession>
<dbReference type="Proteomes" id="UP000183997">
    <property type="component" value="Unassembled WGS sequence"/>
</dbReference>
<keyword evidence="3" id="KW-0804">Transcription</keyword>
<organism evidence="5 6">
    <name type="scientific">Desulforamulus aeronauticus DSM 10349</name>
    <dbReference type="NCBI Taxonomy" id="1121421"/>
    <lineage>
        <taxon>Bacteria</taxon>
        <taxon>Bacillati</taxon>
        <taxon>Bacillota</taxon>
        <taxon>Clostridia</taxon>
        <taxon>Eubacteriales</taxon>
        <taxon>Peptococcaceae</taxon>
        <taxon>Desulforamulus</taxon>
    </lineage>
</organism>
<evidence type="ECO:0000313" key="5">
    <source>
        <dbReference type="EMBL" id="SHK55080.1"/>
    </source>
</evidence>
<proteinExistence type="predicted"/>
<dbReference type="EMBL" id="FRAR01000016">
    <property type="protein sequence ID" value="SHK55080.1"/>
    <property type="molecule type" value="Genomic_DNA"/>
</dbReference>
<keyword evidence="6" id="KW-1185">Reference proteome</keyword>
<dbReference type="Gene3D" id="1.10.10.60">
    <property type="entry name" value="Homeodomain-like"/>
    <property type="match status" value="2"/>
</dbReference>